<protein>
    <recommendedName>
        <fullName evidence="3">DUF7344 domain-containing protein</fullName>
    </recommendedName>
</protein>
<feature type="domain" description="DUF7344" evidence="3">
    <location>
        <begin position="36"/>
        <end position="115"/>
    </location>
</feature>
<dbReference type="InterPro" id="IPR055768">
    <property type="entry name" value="DUF7344"/>
</dbReference>
<keyword evidence="2" id="KW-0472">Membrane</keyword>
<keyword evidence="2" id="KW-1133">Transmembrane helix</keyword>
<evidence type="ECO:0000313" key="5">
    <source>
        <dbReference type="Proteomes" id="UP001430455"/>
    </source>
</evidence>
<keyword evidence="2" id="KW-0812">Transmembrane</keyword>
<reference evidence="4 5" key="1">
    <citation type="submission" date="2021-06" db="EMBL/GenBank/DDBJ databases">
        <title>Halomicroarcula sp. a new haloarchaeum isolated from saline soil.</title>
        <authorList>
            <person name="Duran-Viseras A."/>
            <person name="Sanchez-Porro C."/>
            <person name="Ventosa A."/>
        </authorList>
    </citation>
    <scope>NUCLEOTIDE SEQUENCE [LARGE SCALE GENOMIC DNA]</scope>
    <source>
        <strain evidence="4 5">F27</strain>
    </source>
</reference>
<evidence type="ECO:0000313" key="4">
    <source>
        <dbReference type="EMBL" id="MBX0295771.1"/>
    </source>
</evidence>
<dbReference type="Pfam" id="PF24035">
    <property type="entry name" value="DUF7344"/>
    <property type="match status" value="1"/>
</dbReference>
<name>A0AAW4PCY7_9EURY</name>
<feature type="transmembrane region" description="Helical" evidence="2">
    <location>
        <begin position="196"/>
        <end position="219"/>
    </location>
</feature>
<feature type="transmembrane region" description="Helical" evidence="2">
    <location>
        <begin position="171"/>
        <end position="189"/>
    </location>
</feature>
<gene>
    <name evidence="4" type="ORF">EGH23_12875</name>
</gene>
<dbReference type="Proteomes" id="UP001430455">
    <property type="component" value="Unassembled WGS sequence"/>
</dbReference>
<dbReference type="EMBL" id="RKLT01000004">
    <property type="protein sequence ID" value="MBX0295771.1"/>
    <property type="molecule type" value="Genomic_DNA"/>
</dbReference>
<evidence type="ECO:0000259" key="3">
    <source>
        <dbReference type="Pfam" id="PF24035"/>
    </source>
</evidence>
<dbReference type="RefSeq" id="WP_220580401.1">
    <property type="nucleotide sequence ID" value="NZ_RKLT01000004.1"/>
</dbReference>
<proteinExistence type="predicted"/>
<sequence length="220" mass="23660">MAVTAEQTDDVSTRSTETDTADGDDAPTEISKDDLFHVLQNERRRRVLAYIIHNDGPFEMRTIAEQVAAWEHDTTVRQLMSDERQRVYIALYQSHLPKLDDIGLIEYNQSRGIVEATALLDGVSKYVDSPEAAARSDDTVSIDDAGEPDAAGADDGTEDDADAPAGVSQHAAFMGVTTVSFLLTVGVWSQAIPSTLLSGLQTAVVVTALFALTSAASAWT</sequence>
<comment type="caution">
    <text evidence="4">The sequence shown here is derived from an EMBL/GenBank/DDBJ whole genome shotgun (WGS) entry which is preliminary data.</text>
</comment>
<accession>A0AAW4PCY7</accession>
<dbReference type="AlphaFoldDB" id="A0AAW4PCY7"/>
<evidence type="ECO:0000256" key="2">
    <source>
        <dbReference type="SAM" id="Phobius"/>
    </source>
</evidence>
<organism evidence="4 5">
    <name type="scientific">Haloarcula nitratireducens</name>
    <dbReference type="NCBI Taxonomy" id="2487749"/>
    <lineage>
        <taxon>Archaea</taxon>
        <taxon>Methanobacteriati</taxon>
        <taxon>Methanobacteriota</taxon>
        <taxon>Stenosarchaea group</taxon>
        <taxon>Halobacteria</taxon>
        <taxon>Halobacteriales</taxon>
        <taxon>Haloarculaceae</taxon>
        <taxon>Haloarcula</taxon>
    </lineage>
</organism>
<evidence type="ECO:0000256" key="1">
    <source>
        <dbReference type="SAM" id="MobiDB-lite"/>
    </source>
</evidence>
<feature type="region of interest" description="Disordered" evidence="1">
    <location>
        <begin position="135"/>
        <end position="164"/>
    </location>
</feature>
<feature type="region of interest" description="Disordered" evidence="1">
    <location>
        <begin position="1"/>
        <end position="29"/>
    </location>
</feature>
<keyword evidence="5" id="KW-1185">Reference proteome</keyword>